<proteinExistence type="predicted"/>
<evidence type="ECO:0000313" key="2">
    <source>
        <dbReference type="Proteomes" id="UP000051326"/>
    </source>
</evidence>
<protein>
    <submittedName>
        <fullName evidence="1">Uncharacterized protein</fullName>
    </submittedName>
</protein>
<accession>A0A0P1H660</accession>
<dbReference type="AlphaFoldDB" id="A0A0P1H660"/>
<evidence type="ECO:0000313" key="1">
    <source>
        <dbReference type="EMBL" id="CUH98445.1"/>
    </source>
</evidence>
<dbReference type="Proteomes" id="UP000051326">
    <property type="component" value="Unassembled WGS sequence"/>
</dbReference>
<name>A0A0P1H660_9RHOB</name>
<dbReference type="EMBL" id="CYSR01000007">
    <property type="protein sequence ID" value="CUH98445.1"/>
    <property type="molecule type" value="Genomic_DNA"/>
</dbReference>
<sequence>MSIERISGKEVKAMVREGAKKRMSFAFCLDQSKEPLLMIQPGKKPETLKPPMKKEGGGPPMAWGTYVVRSGAMEMICETAPQRMITELKKFLKRGKPKVNVLFYDDGGNLLDSLKPEKPEGQVTEETAAGISAPGIDKKAVAPLKRRLKRIQPRISLAPGPLELKLKRALAKSVSLINQGRLQEAETMIVVIERAVARTGKDREDEGKAMKRGQREMDQRSLGAQVKRAQSLQASVARAPGKARSRLARALHVAARHLKRRDLDSARDAMDRIEKALTALA</sequence>
<gene>
    <name evidence="1" type="ORF">PHA8399_00559</name>
</gene>
<dbReference type="RefSeq" id="WP_058284683.1">
    <property type="nucleotide sequence ID" value="NZ_CYSR01000007.1"/>
</dbReference>
<reference evidence="1 2" key="1">
    <citation type="submission" date="2015-09" db="EMBL/GenBank/DDBJ databases">
        <authorList>
            <consortium name="Swine Surveillance"/>
        </authorList>
    </citation>
    <scope>NUCLEOTIDE SEQUENCE [LARGE SCALE GENOMIC DNA]</scope>
    <source>
        <strain evidence="1 2">CECT 8399</strain>
    </source>
</reference>
<organism evidence="1 2">
    <name type="scientific">Leisingera aquaemixtae</name>
    <dbReference type="NCBI Taxonomy" id="1396826"/>
    <lineage>
        <taxon>Bacteria</taxon>
        <taxon>Pseudomonadati</taxon>
        <taxon>Pseudomonadota</taxon>
        <taxon>Alphaproteobacteria</taxon>
        <taxon>Rhodobacterales</taxon>
        <taxon>Roseobacteraceae</taxon>
        <taxon>Leisingera</taxon>
    </lineage>
</organism>
<dbReference type="STRING" id="1396826.PHA8399_00559"/>